<evidence type="ECO:0000313" key="3">
    <source>
        <dbReference type="EMBL" id="KAH7086894.1"/>
    </source>
</evidence>
<dbReference type="Proteomes" id="UP000813461">
    <property type="component" value="Unassembled WGS sequence"/>
</dbReference>
<dbReference type="SUPFAM" id="SSF51430">
    <property type="entry name" value="NAD(P)-linked oxidoreductase"/>
    <property type="match status" value="1"/>
</dbReference>
<dbReference type="CDD" id="cd19077">
    <property type="entry name" value="AKR_AKR8A1-2"/>
    <property type="match status" value="1"/>
</dbReference>
<dbReference type="Pfam" id="PF00248">
    <property type="entry name" value="Aldo_ket_red"/>
    <property type="match status" value="1"/>
</dbReference>
<evidence type="ECO:0000259" key="2">
    <source>
        <dbReference type="Pfam" id="PF00248"/>
    </source>
</evidence>
<name>A0A8K0R7I6_9PLEO</name>
<keyword evidence="1" id="KW-0560">Oxidoreductase</keyword>
<dbReference type="GO" id="GO:0016491">
    <property type="term" value="F:oxidoreductase activity"/>
    <property type="evidence" value="ECO:0007669"/>
    <property type="project" value="UniProtKB-KW"/>
</dbReference>
<protein>
    <submittedName>
        <fullName evidence="3">NADP-dependent oxidoreductase domain-containing protein</fullName>
    </submittedName>
</protein>
<keyword evidence="4" id="KW-1185">Reference proteome</keyword>
<dbReference type="EMBL" id="JAGMVJ010000010">
    <property type="protein sequence ID" value="KAH7086894.1"/>
    <property type="molecule type" value="Genomic_DNA"/>
</dbReference>
<evidence type="ECO:0000256" key="1">
    <source>
        <dbReference type="ARBA" id="ARBA00023002"/>
    </source>
</evidence>
<dbReference type="PANTHER" id="PTHR43625:SF78">
    <property type="entry name" value="PYRIDOXAL REDUCTASE-RELATED"/>
    <property type="match status" value="1"/>
</dbReference>
<dbReference type="Gene3D" id="3.20.20.100">
    <property type="entry name" value="NADP-dependent oxidoreductase domain"/>
    <property type="match status" value="1"/>
</dbReference>
<dbReference type="AlphaFoldDB" id="A0A8K0R7I6"/>
<gene>
    <name evidence="3" type="ORF">FB567DRAFT_54144</name>
</gene>
<dbReference type="PANTHER" id="PTHR43625">
    <property type="entry name" value="AFLATOXIN B1 ALDEHYDE REDUCTASE"/>
    <property type="match status" value="1"/>
</dbReference>
<sequence length="329" mass="35723">MSVGRAALTRVANKPVGAVGYGLLGLSIPWAPVDHDAALKLMKAALNHGANFWNGGIHYGTPSANSLHLLRHYFQKYPEDADKVVLSIKGAYDMKKGPVGSGEGIRASVMEALSVLEGFKGIDIFEMARVDPETPIETSMRAMADLVKEGKIGGIGLSEVSATTIQKAHAVHPIAAVEIEMSLFTPDPLKNGIMDICHEFSIPVIAYSPVGRGWLTGKYRALDDLPENDMRRHLPRFKPDAFDQNFKLVEAVEKMAKRKDLATSQVAIAWVAHQGAIPIPGSTSADRIALNSKVEALTDEDLQELQKVMDDFPIAGERYGGTHEKFLNA</sequence>
<accession>A0A8K0R7I6</accession>
<dbReference type="InterPro" id="IPR050791">
    <property type="entry name" value="Aldo-Keto_reductase"/>
</dbReference>
<dbReference type="OrthoDB" id="37537at2759"/>
<feature type="domain" description="NADP-dependent oxidoreductase" evidence="2">
    <location>
        <begin position="19"/>
        <end position="308"/>
    </location>
</feature>
<reference evidence="3" key="1">
    <citation type="journal article" date="2021" name="Nat. Commun.">
        <title>Genetic determinants of endophytism in the Arabidopsis root mycobiome.</title>
        <authorList>
            <person name="Mesny F."/>
            <person name="Miyauchi S."/>
            <person name="Thiergart T."/>
            <person name="Pickel B."/>
            <person name="Atanasova L."/>
            <person name="Karlsson M."/>
            <person name="Huettel B."/>
            <person name="Barry K.W."/>
            <person name="Haridas S."/>
            <person name="Chen C."/>
            <person name="Bauer D."/>
            <person name="Andreopoulos W."/>
            <person name="Pangilinan J."/>
            <person name="LaButti K."/>
            <person name="Riley R."/>
            <person name="Lipzen A."/>
            <person name="Clum A."/>
            <person name="Drula E."/>
            <person name="Henrissat B."/>
            <person name="Kohler A."/>
            <person name="Grigoriev I.V."/>
            <person name="Martin F.M."/>
            <person name="Hacquard S."/>
        </authorList>
    </citation>
    <scope>NUCLEOTIDE SEQUENCE</scope>
    <source>
        <strain evidence="3">MPI-SDFR-AT-0120</strain>
    </source>
</reference>
<dbReference type="InterPro" id="IPR023210">
    <property type="entry name" value="NADP_OxRdtase_dom"/>
</dbReference>
<dbReference type="GO" id="GO:0005737">
    <property type="term" value="C:cytoplasm"/>
    <property type="evidence" value="ECO:0007669"/>
    <property type="project" value="TreeGrafter"/>
</dbReference>
<organism evidence="3 4">
    <name type="scientific">Paraphoma chrysanthemicola</name>
    <dbReference type="NCBI Taxonomy" id="798071"/>
    <lineage>
        <taxon>Eukaryota</taxon>
        <taxon>Fungi</taxon>
        <taxon>Dikarya</taxon>
        <taxon>Ascomycota</taxon>
        <taxon>Pezizomycotina</taxon>
        <taxon>Dothideomycetes</taxon>
        <taxon>Pleosporomycetidae</taxon>
        <taxon>Pleosporales</taxon>
        <taxon>Pleosporineae</taxon>
        <taxon>Phaeosphaeriaceae</taxon>
        <taxon>Paraphoma</taxon>
    </lineage>
</organism>
<comment type="caution">
    <text evidence="3">The sequence shown here is derived from an EMBL/GenBank/DDBJ whole genome shotgun (WGS) entry which is preliminary data.</text>
</comment>
<proteinExistence type="predicted"/>
<evidence type="ECO:0000313" key="4">
    <source>
        <dbReference type="Proteomes" id="UP000813461"/>
    </source>
</evidence>
<dbReference type="InterPro" id="IPR036812">
    <property type="entry name" value="NAD(P)_OxRdtase_dom_sf"/>
</dbReference>